<dbReference type="Gene3D" id="3.40.30.10">
    <property type="entry name" value="Glutaredoxin"/>
    <property type="match status" value="1"/>
</dbReference>
<dbReference type="AlphaFoldDB" id="A0A4Q0XEV8"/>
<dbReference type="RefSeq" id="WP_129018405.1">
    <property type="nucleotide sequence ID" value="NZ_SDDZ01000012.1"/>
</dbReference>
<gene>
    <name evidence="6" type="ORF">ESZ48_15440</name>
</gene>
<dbReference type="GO" id="GO:0016209">
    <property type="term" value="F:antioxidant activity"/>
    <property type="evidence" value="ECO:0007669"/>
    <property type="project" value="InterPro"/>
</dbReference>
<dbReference type="GO" id="GO:0030313">
    <property type="term" value="C:cell envelope"/>
    <property type="evidence" value="ECO:0007669"/>
    <property type="project" value="UniProtKB-SubCell"/>
</dbReference>
<dbReference type="InterPro" id="IPR036249">
    <property type="entry name" value="Thioredoxin-like_sf"/>
</dbReference>
<evidence type="ECO:0000256" key="2">
    <source>
        <dbReference type="ARBA" id="ARBA00022748"/>
    </source>
</evidence>
<proteinExistence type="predicted"/>
<sequence length="381" mass="42566">MKRVLSVFIIFIVLNSCKSDPKMELDGYVINGTAPGIHNGVRAYLKTVDNQRREIIQDSAIIVDEKFTFKGDIDSPQLWHLTINSLNGGLPILVETKEITISVDPNNLGSSTITGSKTNDALATYLHDVKELSTKRNALFEENKALANSENTSENARIANEIKDINQQLADYPQNFISEHPDNYFSLVLLESLVASPNMDLDEMERKLNAMSTELKSSEYGKRIASQLETKKLQMAQFNALDIGNIAPDFSAPDPDGNLLALSSIRGKVTIIDFWASWCGPCRKENPNVVKVYQKYHDKGLEIINVSLDRPGHKDRWLKAIKDDNLTWHHVSNLNYFNDPIAKLYHINAIPATYILDESGTIVAKNLRGAALDAKIGELLN</sequence>
<evidence type="ECO:0000256" key="3">
    <source>
        <dbReference type="ARBA" id="ARBA00023157"/>
    </source>
</evidence>
<keyword evidence="2" id="KW-0201">Cytochrome c-type biogenesis</keyword>
<dbReference type="InterPro" id="IPR025380">
    <property type="entry name" value="DUF4369"/>
</dbReference>
<dbReference type="GO" id="GO:0017004">
    <property type="term" value="P:cytochrome complex assembly"/>
    <property type="evidence" value="ECO:0007669"/>
    <property type="project" value="UniProtKB-KW"/>
</dbReference>
<keyword evidence="7" id="KW-1185">Reference proteome</keyword>
<dbReference type="GO" id="GO:0016491">
    <property type="term" value="F:oxidoreductase activity"/>
    <property type="evidence" value="ECO:0007669"/>
    <property type="project" value="InterPro"/>
</dbReference>
<dbReference type="PANTHER" id="PTHR42852:SF6">
    <property type="entry name" value="THIOL:DISULFIDE INTERCHANGE PROTEIN DSBE"/>
    <property type="match status" value="1"/>
</dbReference>
<comment type="subcellular location">
    <subcellularLocation>
        <location evidence="1">Cell envelope</location>
    </subcellularLocation>
</comment>
<keyword evidence="4" id="KW-0676">Redox-active center</keyword>
<accession>A0A4Q0XEV8</accession>
<dbReference type="InterPro" id="IPR017937">
    <property type="entry name" value="Thioredoxin_CS"/>
</dbReference>
<evidence type="ECO:0000259" key="5">
    <source>
        <dbReference type="PROSITE" id="PS51352"/>
    </source>
</evidence>
<keyword evidence="3" id="KW-1015">Disulfide bond</keyword>
<dbReference type="PROSITE" id="PS51352">
    <property type="entry name" value="THIOREDOXIN_2"/>
    <property type="match status" value="1"/>
</dbReference>
<dbReference type="Pfam" id="PF00578">
    <property type="entry name" value="AhpC-TSA"/>
    <property type="match status" value="1"/>
</dbReference>
<dbReference type="Pfam" id="PF14289">
    <property type="entry name" value="DUF4369"/>
    <property type="match status" value="1"/>
</dbReference>
<evidence type="ECO:0000256" key="4">
    <source>
        <dbReference type="ARBA" id="ARBA00023284"/>
    </source>
</evidence>
<feature type="domain" description="Thioredoxin" evidence="5">
    <location>
        <begin position="241"/>
        <end position="381"/>
    </location>
</feature>
<dbReference type="PROSITE" id="PS00194">
    <property type="entry name" value="THIOREDOXIN_1"/>
    <property type="match status" value="1"/>
</dbReference>
<dbReference type="PANTHER" id="PTHR42852">
    <property type="entry name" value="THIOL:DISULFIDE INTERCHANGE PROTEIN DSBE"/>
    <property type="match status" value="1"/>
</dbReference>
<reference evidence="6 7" key="1">
    <citation type="submission" date="2019-01" db="EMBL/GenBank/DDBJ databases">
        <title>Genome sequence of the Antarctic species Gelidibacter gilvus ACAM 158(T).</title>
        <authorList>
            <person name="Bowman J.P."/>
        </authorList>
    </citation>
    <scope>NUCLEOTIDE SEQUENCE [LARGE SCALE GENOMIC DNA]</scope>
    <source>
        <strain evidence="6 7">IC158</strain>
    </source>
</reference>
<dbReference type="InterPro" id="IPR050553">
    <property type="entry name" value="Thioredoxin_ResA/DsbE_sf"/>
</dbReference>
<protein>
    <submittedName>
        <fullName evidence="6">Redoxin domain-containing protein</fullName>
    </submittedName>
</protein>
<dbReference type="EMBL" id="SDDZ01000012">
    <property type="protein sequence ID" value="RXJ45604.1"/>
    <property type="molecule type" value="Genomic_DNA"/>
</dbReference>
<dbReference type="Proteomes" id="UP000289792">
    <property type="component" value="Unassembled WGS sequence"/>
</dbReference>
<organism evidence="6 7">
    <name type="scientific">Gelidibacter gilvus</name>
    <dbReference type="NCBI Taxonomy" id="59602"/>
    <lineage>
        <taxon>Bacteria</taxon>
        <taxon>Pseudomonadati</taxon>
        <taxon>Bacteroidota</taxon>
        <taxon>Flavobacteriia</taxon>
        <taxon>Flavobacteriales</taxon>
        <taxon>Flavobacteriaceae</taxon>
        <taxon>Gelidibacter</taxon>
    </lineage>
</organism>
<name>A0A4Q0XEV8_9FLAO</name>
<dbReference type="CDD" id="cd02966">
    <property type="entry name" value="TlpA_like_family"/>
    <property type="match status" value="1"/>
</dbReference>
<comment type="caution">
    <text evidence="6">The sequence shown here is derived from an EMBL/GenBank/DDBJ whole genome shotgun (WGS) entry which is preliminary data.</text>
</comment>
<evidence type="ECO:0000256" key="1">
    <source>
        <dbReference type="ARBA" id="ARBA00004196"/>
    </source>
</evidence>
<evidence type="ECO:0000313" key="7">
    <source>
        <dbReference type="Proteomes" id="UP000289792"/>
    </source>
</evidence>
<dbReference type="InterPro" id="IPR013766">
    <property type="entry name" value="Thioredoxin_domain"/>
</dbReference>
<evidence type="ECO:0000313" key="6">
    <source>
        <dbReference type="EMBL" id="RXJ45604.1"/>
    </source>
</evidence>
<dbReference type="OrthoDB" id="1069091at2"/>
<dbReference type="InterPro" id="IPR000866">
    <property type="entry name" value="AhpC/TSA"/>
</dbReference>
<dbReference type="SUPFAM" id="SSF52833">
    <property type="entry name" value="Thioredoxin-like"/>
    <property type="match status" value="1"/>
</dbReference>